<proteinExistence type="predicted"/>
<dbReference type="CDD" id="cd00085">
    <property type="entry name" value="HNHc"/>
    <property type="match status" value="1"/>
</dbReference>
<dbReference type="GO" id="GO:0004519">
    <property type="term" value="F:endonuclease activity"/>
    <property type="evidence" value="ECO:0007669"/>
    <property type="project" value="InterPro"/>
</dbReference>
<dbReference type="SMART" id="SM00507">
    <property type="entry name" value="HNHc"/>
    <property type="match status" value="1"/>
</dbReference>
<dbReference type="PANTHER" id="PTHR33877:SF2">
    <property type="entry name" value="OS07G0170200 PROTEIN"/>
    <property type="match status" value="1"/>
</dbReference>
<evidence type="ECO:0000313" key="2">
    <source>
        <dbReference type="EMBL" id="QHJ01642.1"/>
    </source>
</evidence>
<sequence>MDKAWKDVRSGALRGWVLCSDGRLYHPVVSEKALIAWAKKEATARKINRRLEIESGAWAEIRAAVFARDKYTCQYCGANGVRLEADHVVPVRLGGATSMENLKTACKPCNRSKGARRPEEWAR</sequence>
<evidence type="ECO:0000313" key="3">
    <source>
        <dbReference type="Proteomes" id="UP000464787"/>
    </source>
</evidence>
<protein>
    <recommendedName>
        <fullName evidence="1">HNH nuclease domain-containing protein</fullName>
    </recommendedName>
</protein>
<dbReference type="KEGG" id="xyk:GT347_20180"/>
<dbReference type="InterPro" id="IPR052892">
    <property type="entry name" value="NA-targeting_endonuclease"/>
</dbReference>
<dbReference type="InterPro" id="IPR003615">
    <property type="entry name" value="HNH_nuc"/>
</dbReference>
<gene>
    <name evidence="2" type="ORF">GT347_20180</name>
</gene>
<evidence type="ECO:0000259" key="1">
    <source>
        <dbReference type="SMART" id="SM00507"/>
    </source>
</evidence>
<feature type="domain" description="HNH nuclease" evidence="1">
    <location>
        <begin position="60"/>
        <end position="111"/>
    </location>
</feature>
<dbReference type="EMBL" id="CP047650">
    <property type="protein sequence ID" value="QHJ01642.1"/>
    <property type="molecule type" value="Genomic_DNA"/>
</dbReference>
<organism evidence="2 3">
    <name type="scientific">Xylophilus rhododendri</name>
    <dbReference type="NCBI Taxonomy" id="2697032"/>
    <lineage>
        <taxon>Bacteria</taxon>
        <taxon>Pseudomonadati</taxon>
        <taxon>Pseudomonadota</taxon>
        <taxon>Betaproteobacteria</taxon>
        <taxon>Burkholderiales</taxon>
        <taxon>Xylophilus</taxon>
    </lineage>
</organism>
<dbReference type="AlphaFoldDB" id="A0A857JEM0"/>
<dbReference type="PANTHER" id="PTHR33877">
    <property type="entry name" value="SLL1193 PROTEIN"/>
    <property type="match status" value="1"/>
</dbReference>
<accession>A0A857JEM0</accession>
<dbReference type="Pfam" id="PF01844">
    <property type="entry name" value="HNH"/>
    <property type="match status" value="1"/>
</dbReference>
<name>A0A857JEM0_9BURK</name>
<dbReference type="Proteomes" id="UP000464787">
    <property type="component" value="Chromosome"/>
</dbReference>
<dbReference type="GO" id="GO:0003676">
    <property type="term" value="F:nucleic acid binding"/>
    <property type="evidence" value="ECO:0007669"/>
    <property type="project" value="InterPro"/>
</dbReference>
<keyword evidence="3" id="KW-1185">Reference proteome</keyword>
<dbReference type="Gene3D" id="1.10.30.50">
    <property type="match status" value="1"/>
</dbReference>
<dbReference type="GO" id="GO:0008270">
    <property type="term" value="F:zinc ion binding"/>
    <property type="evidence" value="ECO:0007669"/>
    <property type="project" value="InterPro"/>
</dbReference>
<reference evidence="2 3" key="1">
    <citation type="submission" date="2020-01" db="EMBL/GenBank/DDBJ databases">
        <title>Genome sequencing of strain KACC 21265.</title>
        <authorList>
            <person name="Heo J."/>
            <person name="Kim S.-J."/>
            <person name="Kim J.-S."/>
            <person name="Hong S.-B."/>
            <person name="Kwon S.-W."/>
        </authorList>
    </citation>
    <scope>NUCLEOTIDE SEQUENCE [LARGE SCALE GENOMIC DNA]</scope>
    <source>
        <strain evidence="2 3">KACC 21265</strain>
    </source>
</reference>
<dbReference type="InterPro" id="IPR002711">
    <property type="entry name" value="HNH"/>
</dbReference>